<gene>
    <name evidence="3" type="ORF">MGAL_10B050995</name>
</gene>
<keyword evidence="1" id="KW-0812">Transmembrane</keyword>
<sequence length="74" mass="8278">MTNFLNSCILFFIIVAVCTVPVHGYNLPYSSYYPVQQDYSTGGVFNVFGQLGGLFLIYVLLLSVLKNFGNRTTK</sequence>
<feature type="transmembrane region" description="Helical" evidence="1">
    <location>
        <begin position="48"/>
        <end position="65"/>
    </location>
</feature>
<evidence type="ECO:0000256" key="2">
    <source>
        <dbReference type="SAM" id="SignalP"/>
    </source>
</evidence>
<accession>A0A8B6CWL5</accession>
<feature type="signal peptide" evidence="2">
    <location>
        <begin position="1"/>
        <end position="24"/>
    </location>
</feature>
<evidence type="ECO:0000313" key="3">
    <source>
        <dbReference type="EMBL" id="VDI10234.1"/>
    </source>
</evidence>
<dbReference type="EMBL" id="UYJE01002376">
    <property type="protein sequence ID" value="VDI10234.1"/>
    <property type="molecule type" value="Genomic_DNA"/>
</dbReference>
<dbReference type="AlphaFoldDB" id="A0A8B6CWL5"/>
<reference evidence="3" key="1">
    <citation type="submission" date="2018-11" db="EMBL/GenBank/DDBJ databases">
        <authorList>
            <person name="Alioto T."/>
            <person name="Alioto T."/>
        </authorList>
    </citation>
    <scope>NUCLEOTIDE SEQUENCE</scope>
</reference>
<keyword evidence="4" id="KW-1185">Reference proteome</keyword>
<dbReference type="Proteomes" id="UP000596742">
    <property type="component" value="Unassembled WGS sequence"/>
</dbReference>
<evidence type="ECO:0000256" key="1">
    <source>
        <dbReference type="SAM" id="Phobius"/>
    </source>
</evidence>
<comment type="caution">
    <text evidence="3">The sequence shown here is derived from an EMBL/GenBank/DDBJ whole genome shotgun (WGS) entry which is preliminary data.</text>
</comment>
<protein>
    <submittedName>
        <fullName evidence="3">Uncharacterized protein</fullName>
    </submittedName>
</protein>
<evidence type="ECO:0000313" key="4">
    <source>
        <dbReference type="Proteomes" id="UP000596742"/>
    </source>
</evidence>
<proteinExistence type="predicted"/>
<keyword evidence="1" id="KW-0472">Membrane</keyword>
<name>A0A8B6CWL5_MYTGA</name>
<feature type="chain" id="PRO_5032838585" evidence="2">
    <location>
        <begin position="25"/>
        <end position="74"/>
    </location>
</feature>
<organism evidence="3 4">
    <name type="scientific">Mytilus galloprovincialis</name>
    <name type="common">Mediterranean mussel</name>
    <dbReference type="NCBI Taxonomy" id="29158"/>
    <lineage>
        <taxon>Eukaryota</taxon>
        <taxon>Metazoa</taxon>
        <taxon>Spiralia</taxon>
        <taxon>Lophotrochozoa</taxon>
        <taxon>Mollusca</taxon>
        <taxon>Bivalvia</taxon>
        <taxon>Autobranchia</taxon>
        <taxon>Pteriomorphia</taxon>
        <taxon>Mytilida</taxon>
        <taxon>Mytiloidea</taxon>
        <taxon>Mytilidae</taxon>
        <taxon>Mytilinae</taxon>
        <taxon>Mytilus</taxon>
    </lineage>
</organism>
<keyword evidence="1" id="KW-1133">Transmembrane helix</keyword>
<keyword evidence="2" id="KW-0732">Signal</keyword>